<proteinExistence type="predicted"/>
<dbReference type="VEuPathDB" id="FungiDB:BDEG_28564"/>
<dbReference type="EMBL" id="DS022316">
    <property type="protein sequence ID" value="OAJ45424.1"/>
    <property type="molecule type" value="Genomic_DNA"/>
</dbReference>
<reference evidence="1 2" key="2">
    <citation type="submission" date="2016-05" db="EMBL/GenBank/DDBJ databases">
        <title>Lineage-specific infection strategies underlie the spectrum of fungal disease in amphibians.</title>
        <authorList>
            <person name="Cuomo C.A."/>
            <person name="Farrer R.A."/>
            <person name="James T."/>
            <person name="Longcore J."/>
            <person name="Birren B."/>
        </authorList>
    </citation>
    <scope>NUCLEOTIDE SEQUENCE [LARGE SCALE GENOMIC DNA]</scope>
    <source>
        <strain evidence="1 2">JEL423</strain>
    </source>
</reference>
<evidence type="ECO:0000313" key="1">
    <source>
        <dbReference type="EMBL" id="OAJ45424.1"/>
    </source>
</evidence>
<evidence type="ECO:0000313" key="2">
    <source>
        <dbReference type="Proteomes" id="UP000077115"/>
    </source>
</evidence>
<accession>A0A177X0E5</accession>
<sequence>MTQEYGVHDIANQSYDNPDQTEFIGLTLATRNDISGQATSSKYRSSGRIEQDT</sequence>
<dbReference type="AlphaFoldDB" id="A0A177X0E5"/>
<reference evidence="1 2" key="1">
    <citation type="submission" date="2006-10" db="EMBL/GenBank/DDBJ databases">
        <title>The Genome Sequence of Batrachochytrium dendrobatidis JEL423.</title>
        <authorList>
            <consortium name="The Broad Institute Genome Sequencing Platform"/>
            <person name="Birren B."/>
            <person name="Lander E."/>
            <person name="Galagan J."/>
            <person name="Cuomo C."/>
            <person name="Devon K."/>
            <person name="Jaffe D."/>
            <person name="Butler J."/>
            <person name="Alvarez P."/>
            <person name="Gnerre S."/>
            <person name="Grabherr M."/>
            <person name="Kleber M."/>
            <person name="Mauceli E."/>
            <person name="Brockman W."/>
            <person name="Young S."/>
            <person name="LaButti K."/>
            <person name="Sykes S."/>
            <person name="DeCaprio D."/>
            <person name="Crawford M."/>
            <person name="Koehrsen M."/>
            <person name="Engels R."/>
            <person name="Montgomery P."/>
            <person name="Pearson M."/>
            <person name="Howarth C."/>
            <person name="Larson L."/>
            <person name="White J."/>
            <person name="O'Leary S."/>
            <person name="Kodira C."/>
            <person name="Zeng Q."/>
            <person name="Yandava C."/>
            <person name="Alvarado L."/>
            <person name="Longcore J."/>
            <person name="James T."/>
        </authorList>
    </citation>
    <scope>NUCLEOTIDE SEQUENCE [LARGE SCALE GENOMIC DNA]</scope>
    <source>
        <strain evidence="1 2">JEL423</strain>
    </source>
</reference>
<dbReference type="Proteomes" id="UP000077115">
    <property type="component" value="Unassembled WGS sequence"/>
</dbReference>
<name>A0A177X0E5_BATDL</name>
<organism evidence="1 2">
    <name type="scientific">Batrachochytrium dendrobatidis (strain JEL423)</name>
    <dbReference type="NCBI Taxonomy" id="403673"/>
    <lineage>
        <taxon>Eukaryota</taxon>
        <taxon>Fungi</taxon>
        <taxon>Fungi incertae sedis</taxon>
        <taxon>Chytridiomycota</taxon>
        <taxon>Chytridiomycota incertae sedis</taxon>
        <taxon>Chytridiomycetes</taxon>
        <taxon>Rhizophydiales</taxon>
        <taxon>Rhizophydiales incertae sedis</taxon>
        <taxon>Batrachochytrium</taxon>
    </lineage>
</organism>
<gene>
    <name evidence="1" type="ORF">BDEG_28564</name>
</gene>
<protein>
    <submittedName>
        <fullName evidence="1">Uncharacterized protein</fullName>
    </submittedName>
</protein>